<feature type="binding site" evidence="3">
    <location>
        <position position="156"/>
    </location>
    <ligand>
        <name>Cu cation</name>
        <dbReference type="ChEBI" id="CHEBI:23378"/>
    </ligand>
</feature>
<comment type="similarity">
    <text evidence="1">Belongs to the SCO1/2 family.</text>
</comment>
<evidence type="ECO:0000259" key="5">
    <source>
        <dbReference type="PROSITE" id="PS51352"/>
    </source>
</evidence>
<dbReference type="InterPro" id="IPR003782">
    <property type="entry name" value="SCO1/SenC"/>
</dbReference>
<keyword evidence="3" id="KW-0479">Metal-binding</keyword>
<feature type="disulfide bond" description="Redox-active" evidence="4">
    <location>
        <begin position="67"/>
        <end position="71"/>
    </location>
</feature>
<dbReference type="InterPro" id="IPR036249">
    <property type="entry name" value="Thioredoxin-like_sf"/>
</dbReference>
<evidence type="ECO:0000256" key="2">
    <source>
        <dbReference type="ARBA" id="ARBA00023008"/>
    </source>
</evidence>
<comment type="caution">
    <text evidence="6">The sequence shown here is derived from an EMBL/GenBank/DDBJ whole genome shotgun (WGS) entry which is preliminary data.</text>
</comment>
<evidence type="ECO:0000313" key="7">
    <source>
        <dbReference type="Proteomes" id="UP000808146"/>
    </source>
</evidence>
<evidence type="ECO:0000313" key="6">
    <source>
        <dbReference type="EMBL" id="MBK8889091.1"/>
    </source>
</evidence>
<dbReference type="PANTHER" id="PTHR12151">
    <property type="entry name" value="ELECTRON TRANSPORT PROTIN SCO1/SENC FAMILY MEMBER"/>
    <property type="match status" value="1"/>
</dbReference>
<dbReference type="PROSITE" id="PS51257">
    <property type="entry name" value="PROKAR_LIPOPROTEIN"/>
    <property type="match status" value="1"/>
</dbReference>
<keyword evidence="2 3" id="KW-0186">Copper</keyword>
<proteinExistence type="inferred from homology"/>
<dbReference type="GO" id="GO:0046872">
    <property type="term" value="F:metal ion binding"/>
    <property type="evidence" value="ECO:0007669"/>
    <property type="project" value="UniProtKB-KW"/>
</dbReference>
<dbReference type="FunFam" id="3.40.30.10:FF:000013">
    <property type="entry name" value="Blast:Protein SCO1 homolog, mitochondrial"/>
    <property type="match status" value="1"/>
</dbReference>
<evidence type="ECO:0000256" key="1">
    <source>
        <dbReference type="ARBA" id="ARBA00010996"/>
    </source>
</evidence>
<reference evidence="6" key="1">
    <citation type="submission" date="2020-10" db="EMBL/GenBank/DDBJ databases">
        <title>Connecting structure to function with the recovery of over 1000 high-quality activated sludge metagenome-assembled genomes encoding full-length rRNA genes using long-read sequencing.</title>
        <authorList>
            <person name="Singleton C.M."/>
            <person name="Petriglieri F."/>
            <person name="Kristensen J.M."/>
            <person name="Kirkegaard R.H."/>
            <person name="Michaelsen T.Y."/>
            <person name="Andersen M.H."/>
            <person name="Karst S.M."/>
            <person name="Dueholm M.S."/>
            <person name="Nielsen P.H."/>
            <person name="Albertsen M."/>
        </authorList>
    </citation>
    <scope>NUCLEOTIDE SEQUENCE</scope>
    <source>
        <strain evidence="6">OdNE_18-Q3-R46-58_BAT3C.305</strain>
    </source>
</reference>
<accession>A0A9D7LJK7</accession>
<dbReference type="PROSITE" id="PS51352">
    <property type="entry name" value="THIOREDOXIN_2"/>
    <property type="match status" value="1"/>
</dbReference>
<feature type="domain" description="Thioredoxin" evidence="5">
    <location>
        <begin position="29"/>
        <end position="191"/>
    </location>
</feature>
<name>A0A9D7LJK7_9RHOO</name>
<dbReference type="InterPro" id="IPR013766">
    <property type="entry name" value="Thioredoxin_domain"/>
</dbReference>
<dbReference type="EMBL" id="JADKBR010000001">
    <property type="protein sequence ID" value="MBK8889091.1"/>
    <property type="molecule type" value="Genomic_DNA"/>
</dbReference>
<sequence>MEKLSAIVLCLALLLGGCSEPPTFHATNLSGADWGKDFSLTDPSGQPRRLADFRGKVIVLFFGYTQCPDVCPTTLASMRDAIKLLGDDAARVQVLFVTLDPARDTPELLAAYVPLFDPGFIGLRGDDATIAALAKEFKVFYTKQPGPTPDTYSIDHSTGSYAFDPQGRLRLLLRHGETPANVAADLKLLLAGK</sequence>
<evidence type="ECO:0000256" key="4">
    <source>
        <dbReference type="PIRSR" id="PIRSR603782-2"/>
    </source>
</evidence>
<dbReference type="Gene3D" id="3.40.30.10">
    <property type="entry name" value="Glutaredoxin"/>
    <property type="match status" value="1"/>
</dbReference>
<feature type="binding site" evidence="3">
    <location>
        <position position="71"/>
    </location>
    <ligand>
        <name>Cu cation</name>
        <dbReference type="ChEBI" id="CHEBI:23378"/>
    </ligand>
</feature>
<dbReference type="Pfam" id="PF02630">
    <property type="entry name" value="SCO1-SenC"/>
    <property type="match status" value="1"/>
</dbReference>
<dbReference type="AlphaFoldDB" id="A0A9D7LJK7"/>
<protein>
    <submittedName>
        <fullName evidence="6">SCO family protein</fullName>
    </submittedName>
</protein>
<keyword evidence="4" id="KW-1015">Disulfide bond</keyword>
<feature type="binding site" evidence="3">
    <location>
        <position position="67"/>
    </location>
    <ligand>
        <name>Cu cation</name>
        <dbReference type="ChEBI" id="CHEBI:23378"/>
    </ligand>
</feature>
<dbReference type="CDD" id="cd02968">
    <property type="entry name" value="SCO"/>
    <property type="match status" value="1"/>
</dbReference>
<dbReference type="SUPFAM" id="SSF52833">
    <property type="entry name" value="Thioredoxin-like"/>
    <property type="match status" value="1"/>
</dbReference>
<dbReference type="PANTHER" id="PTHR12151:SF25">
    <property type="entry name" value="LINALOOL DEHYDRATASE_ISOMERASE DOMAIN-CONTAINING PROTEIN"/>
    <property type="match status" value="1"/>
</dbReference>
<organism evidence="6 7">
    <name type="scientific">Candidatus Dechloromonas phosphorivorans</name>
    <dbReference type="NCBI Taxonomy" id="2899244"/>
    <lineage>
        <taxon>Bacteria</taxon>
        <taxon>Pseudomonadati</taxon>
        <taxon>Pseudomonadota</taxon>
        <taxon>Betaproteobacteria</taxon>
        <taxon>Rhodocyclales</taxon>
        <taxon>Azonexaceae</taxon>
        <taxon>Dechloromonas</taxon>
    </lineage>
</organism>
<dbReference type="Proteomes" id="UP000808146">
    <property type="component" value="Unassembled WGS sequence"/>
</dbReference>
<gene>
    <name evidence="6" type="ORF">IPN75_01265</name>
</gene>
<evidence type="ECO:0000256" key="3">
    <source>
        <dbReference type="PIRSR" id="PIRSR603782-1"/>
    </source>
</evidence>